<reference evidence="7 8" key="1">
    <citation type="journal article" date="2011" name="J. Bacteriol.">
        <title>Genome sequence of strain IMCC3088, a proteorhodopsin-containing marine bacterium belonging to the OM60/NOR5 clade.</title>
        <authorList>
            <person name="Jang Y."/>
            <person name="Oh H.M."/>
            <person name="Kang I."/>
            <person name="Lee K."/>
            <person name="Yang S.J."/>
            <person name="Cho J.C."/>
        </authorList>
    </citation>
    <scope>NUCLEOTIDE SEQUENCE [LARGE SCALE GENOMIC DNA]</scope>
    <source>
        <strain evidence="7 8">IMCC3088</strain>
    </source>
</reference>
<organism evidence="7 8">
    <name type="scientific">Aequoribacter fuscus</name>
    <dbReference type="NCBI Taxonomy" id="2518989"/>
    <lineage>
        <taxon>Bacteria</taxon>
        <taxon>Pseudomonadati</taxon>
        <taxon>Pseudomonadota</taxon>
        <taxon>Gammaproteobacteria</taxon>
        <taxon>Cellvibrionales</taxon>
        <taxon>Halieaceae</taxon>
        <taxon>Aequoribacter</taxon>
    </lineage>
</organism>
<accession>F3KYR0</accession>
<comment type="caution">
    <text evidence="7">The sequence shown here is derived from an EMBL/GenBank/DDBJ whole genome shotgun (WGS) entry which is preliminary data.</text>
</comment>
<dbReference type="GO" id="GO:0016491">
    <property type="term" value="F:oxidoreductase activity"/>
    <property type="evidence" value="ECO:0007669"/>
    <property type="project" value="UniProtKB-KW"/>
</dbReference>
<evidence type="ECO:0000256" key="4">
    <source>
        <dbReference type="ARBA" id="ARBA00022643"/>
    </source>
</evidence>
<keyword evidence="4" id="KW-0288">FMN</keyword>
<dbReference type="PANTHER" id="PTHR43673">
    <property type="entry name" value="NAD(P)H NITROREDUCTASE YDGI-RELATED"/>
    <property type="match status" value="1"/>
</dbReference>
<dbReference type="CDD" id="cd02136">
    <property type="entry name" value="PnbA_NfnB-like"/>
    <property type="match status" value="1"/>
</dbReference>
<dbReference type="InterPro" id="IPR029479">
    <property type="entry name" value="Nitroreductase"/>
</dbReference>
<evidence type="ECO:0000259" key="6">
    <source>
        <dbReference type="Pfam" id="PF00881"/>
    </source>
</evidence>
<evidence type="ECO:0000256" key="5">
    <source>
        <dbReference type="ARBA" id="ARBA00023002"/>
    </source>
</evidence>
<evidence type="ECO:0000256" key="2">
    <source>
        <dbReference type="ARBA" id="ARBA00007118"/>
    </source>
</evidence>
<keyword evidence="5" id="KW-0560">Oxidoreductase</keyword>
<keyword evidence="8" id="KW-1185">Reference proteome</keyword>
<dbReference type="RefSeq" id="WP_009574527.1">
    <property type="nucleotide sequence ID" value="NZ_AEIG01000005.1"/>
</dbReference>
<dbReference type="OrthoDB" id="9802510at2"/>
<gene>
    <name evidence="7" type="ORF">IMCC3088_2013</name>
</gene>
<evidence type="ECO:0000256" key="3">
    <source>
        <dbReference type="ARBA" id="ARBA00022630"/>
    </source>
</evidence>
<dbReference type="AlphaFoldDB" id="F3KYR0"/>
<evidence type="ECO:0000313" key="8">
    <source>
        <dbReference type="Proteomes" id="UP000005615"/>
    </source>
</evidence>
<dbReference type="SUPFAM" id="SSF55469">
    <property type="entry name" value="FMN-dependent nitroreductase-like"/>
    <property type="match status" value="1"/>
</dbReference>
<evidence type="ECO:0000313" key="7">
    <source>
        <dbReference type="EMBL" id="EGG30824.1"/>
    </source>
</evidence>
<feature type="domain" description="Nitroreductase" evidence="6">
    <location>
        <begin position="7"/>
        <end position="194"/>
    </location>
</feature>
<keyword evidence="3" id="KW-0285">Flavoprotein</keyword>
<dbReference type="eggNOG" id="COG0778">
    <property type="taxonomic scope" value="Bacteria"/>
</dbReference>
<comment type="cofactor">
    <cofactor evidence="1">
        <name>FMN</name>
        <dbReference type="ChEBI" id="CHEBI:58210"/>
    </cofactor>
</comment>
<name>F3KYR0_9GAMM</name>
<dbReference type="Proteomes" id="UP000005615">
    <property type="component" value="Unassembled WGS sequence"/>
</dbReference>
<sequence>MEFTDVVANRRSTRAFETQPVAAEIIERVFSLGLKAPSNCNTQPWYVHIASGAKIELLRSMLPEKFMAGQLHLDYPYDGVYEGEFKVRQYAAAQALYDSLNIAREDKVKRHEAFMRNFTFFDAPHVAFFYLPAEFGLREACDLGMFAQTVMLGLVNEGLGSCPQTALGFHAGTIKETLGIPDDRKLMFGLSFGYPKQEEPVNQCVTDRALFSDLVTLHDR</sequence>
<proteinExistence type="inferred from homology"/>
<dbReference type="STRING" id="2518989.IMCC3088_2013"/>
<dbReference type="InterPro" id="IPR000415">
    <property type="entry name" value="Nitroreductase-like"/>
</dbReference>
<protein>
    <submittedName>
        <fullName evidence="7">Nitroreductase</fullName>
    </submittedName>
</protein>
<dbReference type="PANTHER" id="PTHR43673:SF2">
    <property type="entry name" value="NITROREDUCTASE"/>
    <property type="match status" value="1"/>
</dbReference>
<comment type="similarity">
    <text evidence="2">Belongs to the nitroreductase family.</text>
</comment>
<dbReference type="Gene3D" id="3.40.109.10">
    <property type="entry name" value="NADH Oxidase"/>
    <property type="match status" value="1"/>
</dbReference>
<dbReference type="Pfam" id="PF00881">
    <property type="entry name" value="Nitroreductase"/>
    <property type="match status" value="1"/>
</dbReference>
<evidence type="ECO:0000256" key="1">
    <source>
        <dbReference type="ARBA" id="ARBA00001917"/>
    </source>
</evidence>
<dbReference type="EMBL" id="AEIG01000005">
    <property type="protein sequence ID" value="EGG30824.1"/>
    <property type="molecule type" value="Genomic_DNA"/>
</dbReference>